<accession>A0ABQ1F032</accession>
<sequence>MCIQNLMKRGYGKVTAGGILFKGKRFTCPRAIREQWFERAMLEKEWRVKVVFKPENSAIIYIPDGMGDLEPCNTIATNNTIEDIKLQRYFQSIQKLKSLREVMKKQKVYRRHNKKKRLLWKS</sequence>
<keyword evidence="2" id="KW-1185">Reference proteome</keyword>
<dbReference type="Proteomes" id="UP000615455">
    <property type="component" value="Unassembled WGS sequence"/>
</dbReference>
<dbReference type="RefSeq" id="WP_189015264.1">
    <property type="nucleotide sequence ID" value="NZ_BMHE01000027.1"/>
</dbReference>
<name>A0ABQ1F032_9BACL</name>
<evidence type="ECO:0000313" key="1">
    <source>
        <dbReference type="EMBL" id="GFZ93806.1"/>
    </source>
</evidence>
<protein>
    <submittedName>
        <fullName evidence="1">Uncharacterized protein</fullName>
    </submittedName>
</protein>
<reference evidence="2" key="1">
    <citation type="journal article" date="2019" name="Int. J. Syst. Evol. Microbiol.">
        <title>The Global Catalogue of Microorganisms (GCM) 10K type strain sequencing project: providing services to taxonomists for standard genome sequencing and annotation.</title>
        <authorList>
            <consortium name="The Broad Institute Genomics Platform"/>
            <consortium name="The Broad Institute Genome Sequencing Center for Infectious Disease"/>
            <person name="Wu L."/>
            <person name="Ma J."/>
        </authorList>
    </citation>
    <scope>NUCLEOTIDE SEQUENCE [LARGE SCALE GENOMIC DNA]</scope>
    <source>
        <strain evidence="2">CGMCC 1.15043</strain>
    </source>
</reference>
<comment type="caution">
    <text evidence="1">The sequence shown here is derived from an EMBL/GenBank/DDBJ whole genome shotgun (WGS) entry which is preliminary data.</text>
</comment>
<dbReference type="EMBL" id="BMHE01000027">
    <property type="protein sequence ID" value="GFZ93806.1"/>
    <property type="molecule type" value="Genomic_DNA"/>
</dbReference>
<proteinExistence type="predicted"/>
<evidence type="ECO:0000313" key="2">
    <source>
        <dbReference type="Proteomes" id="UP000615455"/>
    </source>
</evidence>
<gene>
    <name evidence="1" type="ORF">GCM10008018_45300</name>
</gene>
<organism evidence="1 2">
    <name type="scientific">Paenibacillus marchantiophytorum</name>
    <dbReference type="NCBI Taxonomy" id="1619310"/>
    <lineage>
        <taxon>Bacteria</taxon>
        <taxon>Bacillati</taxon>
        <taxon>Bacillota</taxon>
        <taxon>Bacilli</taxon>
        <taxon>Bacillales</taxon>
        <taxon>Paenibacillaceae</taxon>
        <taxon>Paenibacillus</taxon>
    </lineage>
</organism>